<keyword evidence="3 4" id="KW-0413">Isomerase</keyword>
<feature type="binding site" evidence="4 6">
    <location>
        <position position="112"/>
    </location>
    <ligand>
        <name>substrate</name>
    </ligand>
</feature>
<dbReference type="AlphaFoldDB" id="A0A2T0AL16"/>
<gene>
    <name evidence="4 9" type="primary">truA</name>
    <name evidence="9" type="ORF">MOHU_23950</name>
</gene>
<evidence type="ECO:0000256" key="5">
    <source>
        <dbReference type="PIRSR" id="PIRSR001430-1"/>
    </source>
</evidence>
<proteinExistence type="inferred from homology"/>
<dbReference type="NCBIfam" id="TIGR00071">
    <property type="entry name" value="hisT_truA"/>
    <property type="match status" value="1"/>
</dbReference>
<dbReference type="HAMAP" id="MF_00171">
    <property type="entry name" value="TruA"/>
    <property type="match status" value="1"/>
</dbReference>
<evidence type="ECO:0000256" key="6">
    <source>
        <dbReference type="PIRSR" id="PIRSR001430-2"/>
    </source>
</evidence>
<evidence type="ECO:0000313" key="10">
    <source>
        <dbReference type="Proteomes" id="UP000238415"/>
    </source>
</evidence>
<evidence type="ECO:0000256" key="3">
    <source>
        <dbReference type="ARBA" id="ARBA00023235"/>
    </source>
</evidence>
<comment type="function">
    <text evidence="4">Formation of pseudouridine at positions 38, 39 and 40 in the anticodon stem and loop of transfer RNAs.</text>
</comment>
<evidence type="ECO:0000256" key="7">
    <source>
        <dbReference type="RuleBase" id="RU003792"/>
    </source>
</evidence>
<dbReference type="InterPro" id="IPR020094">
    <property type="entry name" value="TruA/RsuA/RluB/E/F_N"/>
</dbReference>
<dbReference type="PANTHER" id="PTHR11142">
    <property type="entry name" value="PSEUDOURIDYLATE SYNTHASE"/>
    <property type="match status" value="1"/>
</dbReference>
<evidence type="ECO:0000256" key="2">
    <source>
        <dbReference type="ARBA" id="ARBA00022694"/>
    </source>
</evidence>
<dbReference type="RefSeq" id="WP_106006312.1">
    <property type="nucleotide sequence ID" value="NZ_CP136419.1"/>
</dbReference>
<dbReference type="PANTHER" id="PTHR11142:SF0">
    <property type="entry name" value="TRNA PSEUDOURIDINE SYNTHASE-LIKE 1"/>
    <property type="match status" value="1"/>
</dbReference>
<dbReference type="Proteomes" id="UP000238415">
    <property type="component" value="Unassembled WGS sequence"/>
</dbReference>
<comment type="subunit">
    <text evidence="4">Homodimer.</text>
</comment>
<dbReference type="GO" id="GO:0031119">
    <property type="term" value="P:tRNA pseudouridine synthesis"/>
    <property type="evidence" value="ECO:0007669"/>
    <property type="project" value="UniProtKB-UniRule"/>
</dbReference>
<protein>
    <recommendedName>
        <fullName evidence="4">tRNA pseudouridine synthase A</fullName>
        <ecNumber evidence="4">5.4.99.12</ecNumber>
    </recommendedName>
    <alternativeName>
        <fullName evidence="4">tRNA pseudouridine(38-40) synthase</fullName>
    </alternativeName>
    <alternativeName>
        <fullName evidence="4">tRNA pseudouridylate synthase I</fullName>
    </alternativeName>
    <alternativeName>
        <fullName evidence="4">tRNA-uridine isomerase I</fullName>
    </alternativeName>
</protein>
<evidence type="ECO:0000256" key="4">
    <source>
        <dbReference type="HAMAP-Rule" id="MF_00171"/>
    </source>
</evidence>
<dbReference type="PIRSF" id="PIRSF001430">
    <property type="entry name" value="tRNA_psdUrid_synth"/>
    <property type="match status" value="1"/>
</dbReference>
<dbReference type="OrthoDB" id="9811823at2"/>
<dbReference type="Gene3D" id="3.30.70.580">
    <property type="entry name" value="Pseudouridine synthase I, catalytic domain, N-terminal subdomain"/>
    <property type="match status" value="1"/>
</dbReference>
<feature type="domain" description="Pseudouridine synthase I TruA alpha/beta" evidence="8">
    <location>
        <begin position="9"/>
        <end position="106"/>
    </location>
</feature>
<reference evidence="9 10" key="1">
    <citation type="submission" date="2018-03" db="EMBL/GenBank/DDBJ databases">
        <title>Genome sequence of Moorella humiferrea DSM 23265.</title>
        <authorList>
            <person name="Poehlein A."/>
            <person name="Daniel R."/>
        </authorList>
    </citation>
    <scope>NUCLEOTIDE SEQUENCE [LARGE SCALE GENOMIC DNA]</scope>
    <source>
        <strain evidence="9 10">DSM 23265</strain>
    </source>
</reference>
<evidence type="ECO:0000256" key="1">
    <source>
        <dbReference type="ARBA" id="ARBA00009375"/>
    </source>
</evidence>
<dbReference type="CDD" id="cd02570">
    <property type="entry name" value="PseudoU_synth_EcTruA"/>
    <property type="match status" value="1"/>
</dbReference>
<dbReference type="InterPro" id="IPR001406">
    <property type="entry name" value="PsdUridine_synth_TruA"/>
</dbReference>
<dbReference type="Pfam" id="PF01416">
    <property type="entry name" value="PseudoU_synth_1"/>
    <property type="match status" value="2"/>
</dbReference>
<evidence type="ECO:0000313" key="9">
    <source>
        <dbReference type="EMBL" id="PRR69298.1"/>
    </source>
</evidence>
<comment type="catalytic activity">
    <reaction evidence="4 7">
        <text>uridine(38/39/40) in tRNA = pseudouridine(38/39/40) in tRNA</text>
        <dbReference type="Rhea" id="RHEA:22376"/>
        <dbReference type="Rhea" id="RHEA-COMP:10085"/>
        <dbReference type="Rhea" id="RHEA-COMP:10087"/>
        <dbReference type="ChEBI" id="CHEBI:65314"/>
        <dbReference type="ChEBI" id="CHEBI:65315"/>
        <dbReference type="EC" id="5.4.99.12"/>
    </reaction>
</comment>
<keyword evidence="10" id="KW-1185">Reference proteome</keyword>
<feature type="active site" description="Nucleophile" evidence="4 5">
    <location>
        <position position="54"/>
    </location>
</feature>
<dbReference type="EMBL" id="PVXM01000056">
    <property type="protein sequence ID" value="PRR69298.1"/>
    <property type="molecule type" value="Genomic_DNA"/>
</dbReference>
<evidence type="ECO:0000259" key="8">
    <source>
        <dbReference type="Pfam" id="PF01416"/>
    </source>
</evidence>
<dbReference type="GO" id="GO:0160147">
    <property type="term" value="F:tRNA pseudouridine(38-40) synthase activity"/>
    <property type="evidence" value="ECO:0007669"/>
    <property type="project" value="UniProtKB-EC"/>
</dbReference>
<comment type="caution">
    <text evidence="4">Lacks conserved residue(s) required for the propagation of feature annotation.</text>
</comment>
<comment type="caution">
    <text evidence="9">The sequence shown here is derived from an EMBL/GenBank/DDBJ whole genome shotgun (WGS) entry which is preliminary data.</text>
</comment>
<name>A0A2T0AL16_9FIRM</name>
<feature type="domain" description="Pseudouridine synthase I TruA alpha/beta" evidence="8">
    <location>
        <begin position="145"/>
        <end position="246"/>
    </location>
</feature>
<dbReference type="InterPro" id="IPR020103">
    <property type="entry name" value="PsdUridine_synth_cat_dom_sf"/>
</dbReference>
<dbReference type="InterPro" id="IPR020095">
    <property type="entry name" value="PsdUridine_synth_TruA_C"/>
</dbReference>
<dbReference type="Gene3D" id="3.30.70.660">
    <property type="entry name" value="Pseudouridine synthase I, catalytic domain, C-terminal subdomain"/>
    <property type="match status" value="1"/>
</dbReference>
<dbReference type="GO" id="GO:0003723">
    <property type="term" value="F:RNA binding"/>
    <property type="evidence" value="ECO:0007669"/>
    <property type="project" value="InterPro"/>
</dbReference>
<dbReference type="InterPro" id="IPR020097">
    <property type="entry name" value="PsdUridine_synth_TruA_a/b_dom"/>
</dbReference>
<dbReference type="FunFam" id="3.30.70.580:FF:000001">
    <property type="entry name" value="tRNA pseudouridine synthase A"/>
    <property type="match status" value="1"/>
</dbReference>
<keyword evidence="2 4" id="KW-0819">tRNA processing</keyword>
<dbReference type="EC" id="5.4.99.12" evidence="4"/>
<sequence>MPHLKITLAYDGTNYAGWQVQPEVHGPTVQGVVAAAIEKLTGERVCPAAAGRTDAGVHARGQVISFTTSSRIPVERWPAALNSVLPEDIAALKAEAVPPEFHARYSARWKWYRYSIYNHTVPDVFSRRYCWQVRYPLDFDAMAEAARYFIGYHDFRSFCAAGSPVRRFEREVLEARLHRRDRFIFFDVVANGFLYHMVRIMVGTLVEVGRGKLSPDDIPGIIQSRSREKAGPTAPAQGLCLERVAY</sequence>
<comment type="similarity">
    <text evidence="1 4 7">Belongs to the tRNA pseudouridine synthase TruA family.</text>
</comment>
<accession>A0A2T0AL16</accession>
<organism evidence="9 10">
    <name type="scientific">Neomoorella humiferrea</name>
    <dbReference type="NCBI Taxonomy" id="676965"/>
    <lineage>
        <taxon>Bacteria</taxon>
        <taxon>Bacillati</taxon>
        <taxon>Bacillota</taxon>
        <taxon>Clostridia</taxon>
        <taxon>Neomoorellales</taxon>
        <taxon>Neomoorellaceae</taxon>
        <taxon>Neomoorella</taxon>
    </lineage>
</organism>
<dbReference type="SUPFAM" id="SSF55120">
    <property type="entry name" value="Pseudouridine synthase"/>
    <property type="match status" value="1"/>
</dbReference>